<evidence type="ECO:0000313" key="3">
    <source>
        <dbReference type="EMBL" id="RTE52126.1"/>
    </source>
</evidence>
<dbReference type="Gene3D" id="3.55.50.30">
    <property type="match status" value="1"/>
</dbReference>
<dbReference type="InterPro" id="IPR032508">
    <property type="entry name" value="FecR_C"/>
</dbReference>
<feature type="domain" description="FecR protein" evidence="1">
    <location>
        <begin position="167"/>
        <end position="259"/>
    </location>
</feature>
<dbReference type="Gene3D" id="2.60.120.1440">
    <property type="match status" value="1"/>
</dbReference>
<dbReference type="InterPro" id="IPR012373">
    <property type="entry name" value="Ferrdict_sens_TM"/>
</dbReference>
<name>A0A3S0AKA0_9FLAO</name>
<evidence type="ECO:0000259" key="1">
    <source>
        <dbReference type="Pfam" id="PF04773"/>
    </source>
</evidence>
<sequence length="377" mass="43046">MDYDLISKYFSGKASEEEIALIFQWIDRSPKNKRAFIQFKQSYALDAKSDEDLEKAWLLLEEKLDKGKPSNYFSGFLRYAAIFLLIGSLGYLLTKPNVPSEVLVFDKNAIILKMGDGSIETITELGERTIVEQNGMVVGKQQGSVLNYRGESDKAFHSKPIYNELSVPYGKSFKLVLSDGTRIHLNSGSSIKYPVKFTNSTKRQVFLSGEAFFEVTKDASHPFVVRVNDLNVRVLGTKFNVSSYPEEDDVNTVLVEGSVALHQNMSDFNLEGAVFLEPGNKGVWNPNSKETKIEEVDTNLYTSWMEGRLIFRNTPFKVMRKKLERHYNVSIVNRNKILEEKTYNAVFDVESIEQVFRTLQEIYAIEYVINENNIIIN</sequence>
<accession>A0A3S0AKA0</accession>
<dbReference type="Pfam" id="PF16344">
    <property type="entry name" value="FecR_C"/>
    <property type="match status" value="1"/>
</dbReference>
<proteinExistence type="predicted"/>
<keyword evidence="4" id="KW-1185">Reference proteome</keyword>
<reference evidence="3 4" key="1">
    <citation type="submission" date="2018-11" db="EMBL/GenBank/DDBJ databases">
        <title>Arenibacter aquaticus sp.nov., a marine bacterium isolated from surface seawater in the South China Sea.</title>
        <authorList>
            <person name="Guo J."/>
            <person name="Sun J."/>
        </authorList>
    </citation>
    <scope>NUCLEOTIDE SEQUENCE [LARGE SCALE GENOMIC DNA]</scope>
    <source>
        <strain evidence="3 4">GUO666</strain>
    </source>
</reference>
<evidence type="ECO:0000313" key="4">
    <source>
        <dbReference type="Proteomes" id="UP000267585"/>
    </source>
</evidence>
<dbReference type="InterPro" id="IPR006860">
    <property type="entry name" value="FecR"/>
</dbReference>
<dbReference type="GO" id="GO:0016989">
    <property type="term" value="F:sigma factor antagonist activity"/>
    <property type="evidence" value="ECO:0007669"/>
    <property type="project" value="TreeGrafter"/>
</dbReference>
<dbReference type="Pfam" id="PF04773">
    <property type="entry name" value="FecR"/>
    <property type="match status" value="1"/>
</dbReference>
<gene>
    <name evidence="3" type="ORF">EHW67_18205</name>
</gene>
<comment type="caution">
    <text evidence="3">The sequence shown here is derived from an EMBL/GenBank/DDBJ whole genome shotgun (WGS) entry which is preliminary data.</text>
</comment>
<dbReference type="PANTHER" id="PTHR30273:SF2">
    <property type="entry name" value="PROTEIN FECR"/>
    <property type="match status" value="1"/>
</dbReference>
<protein>
    <submittedName>
        <fullName evidence="3">DUF4974 domain-containing protein</fullName>
    </submittedName>
</protein>
<dbReference type="EMBL" id="RQPJ01000021">
    <property type="protein sequence ID" value="RTE52126.1"/>
    <property type="molecule type" value="Genomic_DNA"/>
</dbReference>
<dbReference type="OrthoDB" id="651134at2"/>
<dbReference type="RefSeq" id="WP_126163811.1">
    <property type="nucleotide sequence ID" value="NZ_RQPJ01000021.1"/>
</dbReference>
<evidence type="ECO:0000259" key="2">
    <source>
        <dbReference type="Pfam" id="PF16344"/>
    </source>
</evidence>
<feature type="domain" description="Protein FecR C-terminal" evidence="2">
    <location>
        <begin position="308"/>
        <end position="376"/>
    </location>
</feature>
<organism evidence="3 4">
    <name type="scientific">Arenibacter aquaticus</name>
    <dbReference type="NCBI Taxonomy" id="2489054"/>
    <lineage>
        <taxon>Bacteria</taxon>
        <taxon>Pseudomonadati</taxon>
        <taxon>Bacteroidota</taxon>
        <taxon>Flavobacteriia</taxon>
        <taxon>Flavobacteriales</taxon>
        <taxon>Flavobacteriaceae</taxon>
        <taxon>Arenibacter</taxon>
    </lineage>
</organism>
<dbReference type="AlphaFoldDB" id="A0A3S0AKA0"/>
<dbReference type="PANTHER" id="PTHR30273">
    <property type="entry name" value="PERIPLASMIC SIGNAL SENSOR AND SIGMA FACTOR ACTIVATOR FECR-RELATED"/>
    <property type="match status" value="1"/>
</dbReference>
<dbReference type="Proteomes" id="UP000267585">
    <property type="component" value="Unassembled WGS sequence"/>
</dbReference>
<dbReference type="PIRSF" id="PIRSF018266">
    <property type="entry name" value="FecR"/>
    <property type="match status" value="1"/>
</dbReference>